<dbReference type="InterPro" id="IPR036390">
    <property type="entry name" value="WH_DNA-bd_sf"/>
</dbReference>
<dbReference type="CDD" id="cd07377">
    <property type="entry name" value="WHTH_GntR"/>
    <property type="match status" value="1"/>
</dbReference>
<evidence type="ECO:0000256" key="1">
    <source>
        <dbReference type="ARBA" id="ARBA00023015"/>
    </source>
</evidence>
<dbReference type="PANTHER" id="PTHR43537">
    <property type="entry name" value="TRANSCRIPTIONAL REGULATOR, GNTR FAMILY"/>
    <property type="match status" value="1"/>
</dbReference>
<dbReference type="Pfam" id="PF00392">
    <property type="entry name" value="GntR"/>
    <property type="match status" value="1"/>
</dbReference>
<dbReference type="PRINTS" id="PR00035">
    <property type="entry name" value="HTHGNTR"/>
</dbReference>
<dbReference type="Gene3D" id="1.20.120.530">
    <property type="entry name" value="GntR ligand-binding domain-like"/>
    <property type="match status" value="1"/>
</dbReference>
<evidence type="ECO:0000313" key="6">
    <source>
        <dbReference type="Proteomes" id="UP001370100"/>
    </source>
</evidence>
<dbReference type="EMBL" id="JBBEGL010000004">
    <property type="protein sequence ID" value="MEJ2887837.1"/>
    <property type="molecule type" value="Genomic_DNA"/>
</dbReference>
<evidence type="ECO:0000259" key="4">
    <source>
        <dbReference type="PROSITE" id="PS50949"/>
    </source>
</evidence>
<keyword evidence="1" id="KW-0805">Transcription regulation</keyword>
<dbReference type="Proteomes" id="UP001370100">
    <property type="component" value="Unassembled WGS sequence"/>
</dbReference>
<dbReference type="Gene3D" id="1.10.10.10">
    <property type="entry name" value="Winged helix-like DNA-binding domain superfamily/Winged helix DNA-binding domain"/>
    <property type="match status" value="1"/>
</dbReference>
<dbReference type="SMART" id="SM00895">
    <property type="entry name" value="FCD"/>
    <property type="match status" value="1"/>
</dbReference>
<dbReference type="SMART" id="SM00345">
    <property type="entry name" value="HTH_GNTR"/>
    <property type="match status" value="1"/>
</dbReference>
<name>A0ABU8N615_9PSEU</name>
<evidence type="ECO:0000256" key="2">
    <source>
        <dbReference type="ARBA" id="ARBA00023125"/>
    </source>
</evidence>
<dbReference type="RefSeq" id="WP_337714327.1">
    <property type="nucleotide sequence ID" value="NZ_JBBEGL010000004.1"/>
</dbReference>
<dbReference type="Pfam" id="PF07729">
    <property type="entry name" value="FCD"/>
    <property type="match status" value="1"/>
</dbReference>
<protein>
    <submittedName>
        <fullName evidence="5">FCD domain-containing protein</fullName>
    </submittedName>
</protein>
<keyword evidence="2" id="KW-0238">DNA-binding</keyword>
<feature type="domain" description="HTH gntR-type" evidence="4">
    <location>
        <begin position="19"/>
        <end position="87"/>
    </location>
</feature>
<dbReference type="SUPFAM" id="SSF48008">
    <property type="entry name" value="GntR ligand-binding domain-like"/>
    <property type="match status" value="1"/>
</dbReference>
<dbReference type="InterPro" id="IPR008920">
    <property type="entry name" value="TF_FadR/GntR_C"/>
</dbReference>
<keyword evidence="6" id="KW-1185">Reference proteome</keyword>
<comment type="caution">
    <text evidence="5">The sequence shown here is derived from an EMBL/GenBank/DDBJ whole genome shotgun (WGS) entry which is preliminary data.</text>
</comment>
<evidence type="ECO:0000313" key="5">
    <source>
        <dbReference type="EMBL" id="MEJ2887837.1"/>
    </source>
</evidence>
<dbReference type="InterPro" id="IPR011711">
    <property type="entry name" value="GntR_C"/>
</dbReference>
<gene>
    <name evidence="5" type="ORF">WCD41_15365</name>
</gene>
<dbReference type="InterPro" id="IPR036388">
    <property type="entry name" value="WH-like_DNA-bd_sf"/>
</dbReference>
<reference evidence="5 6" key="1">
    <citation type="submission" date="2024-03" db="EMBL/GenBank/DDBJ databases">
        <title>Actinomycetospora sp. OC33-EN06, a novel actinomycete isolated from wild orchid (Aerides multiflora).</title>
        <authorList>
            <person name="Suriyachadkun C."/>
        </authorList>
    </citation>
    <scope>NUCLEOTIDE SEQUENCE [LARGE SCALE GENOMIC DNA]</scope>
    <source>
        <strain evidence="5 6">OC33-EN06</strain>
    </source>
</reference>
<proteinExistence type="predicted"/>
<dbReference type="PROSITE" id="PS50949">
    <property type="entry name" value="HTH_GNTR"/>
    <property type="match status" value="1"/>
</dbReference>
<keyword evidence="3" id="KW-0804">Transcription</keyword>
<dbReference type="SUPFAM" id="SSF46785">
    <property type="entry name" value="Winged helix' DNA-binding domain"/>
    <property type="match status" value="1"/>
</dbReference>
<evidence type="ECO:0000256" key="3">
    <source>
        <dbReference type="ARBA" id="ARBA00023163"/>
    </source>
</evidence>
<organism evidence="5 6">
    <name type="scientific">Actinomycetospora aeridis</name>
    <dbReference type="NCBI Taxonomy" id="3129231"/>
    <lineage>
        <taxon>Bacteria</taxon>
        <taxon>Bacillati</taxon>
        <taxon>Actinomycetota</taxon>
        <taxon>Actinomycetes</taxon>
        <taxon>Pseudonocardiales</taxon>
        <taxon>Pseudonocardiaceae</taxon>
        <taxon>Actinomycetospora</taxon>
    </lineage>
</organism>
<sequence length="274" mass="30126">MDERQSTDADRWVLPPSRRPVPELVCDRVLELVRAGDLAPGSRLPTEPELARLFGVARSSVRTGLQRAEARGVVEVNRGIGWFVTSEPLRSATDLMRDRLAGEDFDIVDVMEVRIALESTAAALAASRAGKGALDDIRKLSLAHQEADHDDAATLLRTDEEFHGAIVEASGNRYLQTLYEMVTPLISDWREGSFTSPAVHDRSVNDHNQIAVQLRRGDEVGARIAMTTHLLGLYKGIVRERRPQDSDGGSSADLGSYVGFEDDADFKEAMSTRS</sequence>
<dbReference type="PANTHER" id="PTHR43537:SF24">
    <property type="entry name" value="GLUCONATE OPERON TRANSCRIPTIONAL REPRESSOR"/>
    <property type="match status" value="1"/>
</dbReference>
<accession>A0ABU8N615</accession>
<dbReference type="InterPro" id="IPR000524">
    <property type="entry name" value="Tscrpt_reg_HTH_GntR"/>
</dbReference>